<comment type="similarity">
    <text evidence="1 2">Belongs to the rad9 family.</text>
</comment>
<proteinExistence type="inferred from homology"/>
<dbReference type="EMBL" id="ML992503">
    <property type="protein sequence ID" value="KAF2225590.1"/>
    <property type="molecule type" value="Genomic_DNA"/>
</dbReference>
<keyword evidence="5" id="KW-1185">Reference proteome</keyword>
<dbReference type="InterPro" id="IPR026584">
    <property type="entry name" value="Rad9"/>
</dbReference>
<name>A0A6A6GJD3_9PEZI</name>
<dbReference type="OrthoDB" id="60092at2759"/>
<evidence type="ECO:0000256" key="2">
    <source>
        <dbReference type="PIRNR" id="PIRNR009303"/>
    </source>
</evidence>
<dbReference type="GO" id="GO:0030896">
    <property type="term" value="C:checkpoint clamp complex"/>
    <property type="evidence" value="ECO:0007669"/>
    <property type="project" value="UniProtKB-UniRule"/>
</dbReference>
<dbReference type="GO" id="GO:0000076">
    <property type="term" value="P:DNA replication checkpoint signaling"/>
    <property type="evidence" value="ECO:0007669"/>
    <property type="project" value="TreeGrafter"/>
</dbReference>
<organism evidence="4 5">
    <name type="scientific">Elsinoe ampelina</name>
    <dbReference type="NCBI Taxonomy" id="302913"/>
    <lineage>
        <taxon>Eukaryota</taxon>
        <taxon>Fungi</taxon>
        <taxon>Dikarya</taxon>
        <taxon>Ascomycota</taxon>
        <taxon>Pezizomycotina</taxon>
        <taxon>Dothideomycetes</taxon>
        <taxon>Dothideomycetidae</taxon>
        <taxon>Myriangiales</taxon>
        <taxon>Elsinoaceae</taxon>
        <taxon>Elsinoe</taxon>
    </lineage>
</organism>
<dbReference type="PIRSF" id="PIRSF009303">
    <property type="entry name" value="Cell_cycle_RAD9"/>
    <property type="match status" value="1"/>
</dbReference>
<dbReference type="Pfam" id="PF04139">
    <property type="entry name" value="Rad9"/>
    <property type="match status" value="1"/>
</dbReference>
<evidence type="ECO:0000256" key="1">
    <source>
        <dbReference type="ARBA" id="ARBA00008494"/>
    </source>
</evidence>
<feature type="compositionally biased region" description="Acidic residues" evidence="3">
    <location>
        <begin position="388"/>
        <end position="397"/>
    </location>
</feature>
<keyword evidence="2" id="KW-0227">DNA damage</keyword>
<feature type="compositionally biased region" description="Polar residues" evidence="3">
    <location>
        <begin position="309"/>
        <end position="331"/>
    </location>
</feature>
<protein>
    <recommendedName>
        <fullName evidence="2">DNA repair protein rad9</fullName>
    </recommendedName>
</protein>
<gene>
    <name evidence="4" type="ORF">BDZ85DRAFT_193439</name>
</gene>
<dbReference type="AlphaFoldDB" id="A0A6A6GJD3"/>
<dbReference type="InterPro" id="IPR046938">
    <property type="entry name" value="DNA_clamp_sf"/>
</dbReference>
<evidence type="ECO:0000313" key="4">
    <source>
        <dbReference type="EMBL" id="KAF2225590.1"/>
    </source>
</evidence>
<dbReference type="GO" id="GO:0006281">
    <property type="term" value="P:DNA repair"/>
    <property type="evidence" value="ECO:0007669"/>
    <property type="project" value="UniProtKB-UniRule"/>
</dbReference>
<dbReference type="SUPFAM" id="SSF55979">
    <property type="entry name" value="DNA clamp"/>
    <property type="match status" value="1"/>
</dbReference>
<accession>A0A6A6GJD3</accession>
<dbReference type="PANTHER" id="PTHR15237:SF0">
    <property type="entry name" value="CELL CYCLE CHECKPOINT CONTROL PROTEIN"/>
    <property type="match status" value="1"/>
</dbReference>
<feature type="region of interest" description="Disordered" evidence="3">
    <location>
        <begin position="358"/>
        <end position="450"/>
    </location>
</feature>
<reference evidence="5" key="1">
    <citation type="journal article" date="2020" name="Stud. Mycol.">
        <title>101 Dothideomycetes genomes: A test case for predicting lifestyles and emergence of pathogens.</title>
        <authorList>
            <person name="Haridas S."/>
            <person name="Albert R."/>
            <person name="Binder M."/>
            <person name="Bloem J."/>
            <person name="LaButti K."/>
            <person name="Salamov A."/>
            <person name="Andreopoulos B."/>
            <person name="Baker S."/>
            <person name="Barry K."/>
            <person name="Bills G."/>
            <person name="Bluhm B."/>
            <person name="Cannon C."/>
            <person name="Castanera R."/>
            <person name="Culley D."/>
            <person name="Daum C."/>
            <person name="Ezra D."/>
            <person name="Gonzalez J."/>
            <person name="Henrissat B."/>
            <person name="Kuo A."/>
            <person name="Liang C."/>
            <person name="Lipzen A."/>
            <person name="Lutzoni F."/>
            <person name="Magnuson J."/>
            <person name="Mondo S."/>
            <person name="Nolan M."/>
            <person name="Ohm R."/>
            <person name="Pangilinan J."/>
            <person name="Park H.-J."/>
            <person name="Ramirez L."/>
            <person name="Alfaro M."/>
            <person name="Sun H."/>
            <person name="Tritt A."/>
            <person name="Yoshinaga Y."/>
            <person name="Zwiers L.-H."/>
            <person name="Turgeon B."/>
            <person name="Goodwin S."/>
            <person name="Spatafora J."/>
            <person name="Crous P."/>
            <person name="Grigoriev I."/>
        </authorList>
    </citation>
    <scope>NUCLEOTIDE SEQUENCE [LARGE SCALE GENOMIC DNA]</scope>
    <source>
        <strain evidence="5">CECT 20119</strain>
    </source>
</reference>
<dbReference type="Gene3D" id="3.70.10.10">
    <property type="match status" value="1"/>
</dbReference>
<dbReference type="InterPro" id="IPR007268">
    <property type="entry name" value="Rad9/Ddc1"/>
</dbReference>
<comment type="function">
    <text evidence="2">Acts in DNA repair and mutagenesis. Involved in promoting resistance to ionizing radiation and UV light, as well as regulating cell cycle progression after irradiation.</text>
</comment>
<dbReference type="PANTHER" id="PTHR15237">
    <property type="entry name" value="DNA REPAIR PROTEIN RAD9"/>
    <property type="match status" value="1"/>
</dbReference>
<dbReference type="GO" id="GO:0031573">
    <property type="term" value="P:mitotic intra-S DNA damage checkpoint signaling"/>
    <property type="evidence" value="ECO:0007669"/>
    <property type="project" value="TreeGrafter"/>
</dbReference>
<feature type="region of interest" description="Disordered" evidence="3">
    <location>
        <begin position="295"/>
        <end position="342"/>
    </location>
</feature>
<feature type="compositionally biased region" description="Basic and acidic residues" evidence="3">
    <location>
        <begin position="374"/>
        <end position="387"/>
    </location>
</feature>
<evidence type="ECO:0000313" key="5">
    <source>
        <dbReference type="Proteomes" id="UP000799538"/>
    </source>
</evidence>
<sequence>MAVLNCAISPETVGRIHDLLVCLGKFGETVGIEARPEKFTFTALNSSRTAYAAFSLDPGAFLSYDFDSHASATPGRFTCQLYNKTLLSAFRSRLAENRNADTPLERCDISIEEDADATECRMVVAIICKHGLSKIYRLTYESVEIMHALFDKTTATNGWKISSKILREYIEYFGPKTEQLDMLAKDGKAVFTSFTEKIMDGKGKTTTIARLWKILKQPLETAISIHVQDFDTFSFPEDMHLVISVKDFKAIVTHAETLRTTIVASFSRPSRPLQFAYEAHGVHCEFTLMTTGDYRGESTSATPRPVATASPSRRTSVAPSATSPLKKQTSIEMPPPARPISIASQVPKKGFATIQRGITRASQDPDQDSLFVPNHRDDDRAWDAPDFDRDDAEDELGWDASGRQNSGFQPTLRDGGSHASSLRAREAVESEESQGMAATQRLSQLHGLFD</sequence>
<dbReference type="GO" id="GO:0071479">
    <property type="term" value="P:cellular response to ionizing radiation"/>
    <property type="evidence" value="ECO:0007669"/>
    <property type="project" value="TreeGrafter"/>
</dbReference>
<dbReference type="Proteomes" id="UP000799538">
    <property type="component" value="Unassembled WGS sequence"/>
</dbReference>
<evidence type="ECO:0000256" key="3">
    <source>
        <dbReference type="SAM" id="MobiDB-lite"/>
    </source>
</evidence>